<dbReference type="RefSeq" id="WP_140601515.1">
    <property type="nucleotide sequence ID" value="NZ_SAWY01000003.1"/>
</dbReference>
<dbReference type="EMBL" id="SAWY01000003">
    <property type="protein sequence ID" value="TPH18637.1"/>
    <property type="molecule type" value="Genomic_DNA"/>
</dbReference>
<proteinExistence type="predicted"/>
<dbReference type="OrthoDB" id="6629495at2"/>
<gene>
    <name evidence="1" type="ORF">EPA86_02500</name>
</gene>
<dbReference type="Pfam" id="PF09932">
    <property type="entry name" value="DUF2164"/>
    <property type="match status" value="1"/>
</dbReference>
<keyword evidence="2" id="KW-1185">Reference proteome</keyword>
<protein>
    <submittedName>
        <fullName evidence="1">DUF2164 domain-containing protein</fullName>
    </submittedName>
</protein>
<evidence type="ECO:0000313" key="1">
    <source>
        <dbReference type="EMBL" id="TPH18637.1"/>
    </source>
</evidence>
<dbReference type="Proteomes" id="UP000315303">
    <property type="component" value="Unassembled WGS sequence"/>
</dbReference>
<reference evidence="1 2" key="1">
    <citation type="submission" date="2019-01" db="EMBL/GenBank/DDBJ databases">
        <title>Litorilituus lipolytica sp. nov., isolated from intertidal sand of the Yellow Sea in China.</title>
        <authorList>
            <person name="Liu A."/>
        </authorList>
    </citation>
    <scope>NUCLEOTIDE SEQUENCE [LARGE SCALE GENOMIC DNA]</scope>
    <source>
        <strain evidence="1 2">RZ04</strain>
    </source>
</reference>
<name>A0A502LF76_9GAMM</name>
<accession>A0A502LF76</accession>
<dbReference type="InterPro" id="IPR018680">
    <property type="entry name" value="DUF2164"/>
</dbReference>
<evidence type="ECO:0000313" key="2">
    <source>
        <dbReference type="Proteomes" id="UP000315303"/>
    </source>
</evidence>
<sequence>MAEITFNQQEKEQLVLKIQNYFNDELAQDIGQFDAEFLLDFFAKEVGGYFYNRGVFDAQAIVSDKLENVNEVINEALFEIEKPVK</sequence>
<dbReference type="AlphaFoldDB" id="A0A502LF76"/>
<organism evidence="1 2">
    <name type="scientific">Litorilituus lipolyticus</name>
    <dbReference type="NCBI Taxonomy" id="2491017"/>
    <lineage>
        <taxon>Bacteria</taxon>
        <taxon>Pseudomonadati</taxon>
        <taxon>Pseudomonadota</taxon>
        <taxon>Gammaproteobacteria</taxon>
        <taxon>Alteromonadales</taxon>
        <taxon>Colwelliaceae</taxon>
        <taxon>Litorilituus</taxon>
    </lineage>
</organism>
<comment type="caution">
    <text evidence="1">The sequence shown here is derived from an EMBL/GenBank/DDBJ whole genome shotgun (WGS) entry which is preliminary data.</text>
</comment>